<keyword evidence="3" id="KW-1185">Reference proteome</keyword>
<accession>A0AAW1KBZ4</accession>
<feature type="compositionally biased region" description="Low complexity" evidence="1">
    <location>
        <begin position="163"/>
        <end position="183"/>
    </location>
</feature>
<gene>
    <name evidence="2" type="ORF">RND81_06G169900</name>
</gene>
<evidence type="ECO:0000313" key="3">
    <source>
        <dbReference type="Proteomes" id="UP001443914"/>
    </source>
</evidence>
<dbReference type="EMBL" id="JBDFQZ010000006">
    <property type="protein sequence ID" value="KAK9715512.1"/>
    <property type="molecule type" value="Genomic_DNA"/>
</dbReference>
<protein>
    <submittedName>
        <fullName evidence="2">Uncharacterized protein</fullName>
    </submittedName>
</protein>
<comment type="caution">
    <text evidence="2">The sequence shown here is derived from an EMBL/GenBank/DDBJ whole genome shotgun (WGS) entry which is preliminary data.</text>
</comment>
<sequence>MNSTVDQFPKPKSTADILHDDHQLQSDGHQEVGTLSLGDLPITAATTTALSSSHSSTAVDFQHSTTNHSRPSSDSFFEFLTGVDHNSDAAAYDVIVDGRILPYASPLPPPQVVRPRRSFSFSSAATRTESNLPRSSAAVIRPSRSLNCRKMRQIDTKNEETTSSLLYSRSSSSNSSGSSRCRNNNSANIIKSPWYNWLNFGASMRNPAEIQLKDLKFRQTRRNIPPPRFYSGDRSNNSPASWRVLSVLSCKSHNSVDVMNTPPIFP</sequence>
<organism evidence="2 3">
    <name type="scientific">Saponaria officinalis</name>
    <name type="common">Common soapwort</name>
    <name type="synonym">Lychnis saponaria</name>
    <dbReference type="NCBI Taxonomy" id="3572"/>
    <lineage>
        <taxon>Eukaryota</taxon>
        <taxon>Viridiplantae</taxon>
        <taxon>Streptophyta</taxon>
        <taxon>Embryophyta</taxon>
        <taxon>Tracheophyta</taxon>
        <taxon>Spermatophyta</taxon>
        <taxon>Magnoliopsida</taxon>
        <taxon>eudicotyledons</taxon>
        <taxon>Gunneridae</taxon>
        <taxon>Pentapetalae</taxon>
        <taxon>Caryophyllales</taxon>
        <taxon>Caryophyllaceae</taxon>
        <taxon>Caryophylleae</taxon>
        <taxon>Saponaria</taxon>
    </lineage>
</organism>
<evidence type="ECO:0000313" key="2">
    <source>
        <dbReference type="EMBL" id="KAK9715512.1"/>
    </source>
</evidence>
<evidence type="ECO:0000256" key="1">
    <source>
        <dbReference type="SAM" id="MobiDB-lite"/>
    </source>
</evidence>
<dbReference type="PANTHER" id="PTHR34130">
    <property type="entry name" value="OS08G0243800 PROTEIN"/>
    <property type="match status" value="1"/>
</dbReference>
<reference evidence="2" key="1">
    <citation type="submission" date="2024-03" db="EMBL/GenBank/DDBJ databases">
        <title>WGS assembly of Saponaria officinalis var. Norfolk2.</title>
        <authorList>
            <person name="Jenkins J."/>
            <person name="Shu S."/>
            <person name="Grimwood J."/>
            <person name="Barry K."/>
            <person name="Goodstein D."/>
            <person name="Schmutz J."/>
            <person name="Leebens-Mack J."/>
            <person name="Osbourn A."/>
        </authorList>
    </citation>
    <scope>NUCLEOTIDE SEQUENCE [LARGE SCALE GENOMIC DNA]</scope>
    <source>
        <strain evidence="2">JIC</strain>
    </source>
</reference>
<dbReference type="Proteomes" id="UP001443914">
    <property type="component" value="Unassembled WGS sequence"/>
</dbReference>
<name>A0AAW1KBZ4_SAPOF</name>
<feature type="region of interest" description="Disordered" evidence="1">
    <location>
        <begin position="146"/>
        <end position="183"/>
    </location>
</feature>
<dbReference type="PANTHER" id="PTHR34130:SF3">
    <property type="entry name" value="DUF1645 FAMILY PROTEIN"/>
    <property type="match status" value="1"/>
</dbReference>
<dbReference type="AlphaFoldDB" id="A0AAW1KBZ4"/>
<proteinExistence type="predicted"/>